<dbReference type="EMBL" id="AWUE01019727">
    <property type="protein sequence ID" value="OMO71839.1"/>
    <property type="molecule type" value="Genomic_DNA"/>
</dbReference>
<comment type="caution">
    <text evidence="1">The sequence shown here is derived from an EMBL/GenBank/DDBJ whole genome shotgun (WGS) entry which is preliminary data.</text>
</comment>
<keyword evidence="2" id="KW-1185">Reference proteome</keyword>
<sequence length="33" mass="4113">MGIYKTRWREREREYTLPPVGRQTSRVDVDFNR</sequence>
<gene>
    <name evidence="1" type="ORF">COLO4_28006</name>
</gene>
<organism evidence="1 2">
    <name type="scientific">Corchorus olitorius</name>
    <dbReference type="NCBI Taxonomy" id="93759"/>
    <lineage>
        <taxon>Eukaryota</taxon>
        <taxon>Viridiplantae</taxon>
        <taxon>Streptophyta</taxon>
        <taxon>Embryophyta</taxon>
        <taxon>Tracheophyta</taxon>
        <taxon>Spermatophyta</taxon>
        <taxon>Magnoliopsida</taxon>
        <taxon>eudicotyledons</taxon>
        <taxon>Gunneridae</taxon>
        <taxon>Pentapetalae</taxon>
        <taxon>rosids</taxon>
        <taxon>malvids</taxon>
        <taxon>Malvales</taxon>
        <taxon>Malvaceae</taxon>
        <taxon>Grewioideae</taxon>
        <taxon>Apeibeae</taxon>
        <taxon>Corchorus</taxon>
    </lineage>
</organism>
<reference evidence="2" key="1">
    <citation type="submission" date="2013-09" db="EMBL/GenBank/DDBJ databases">
        <title>Corchorus olitorius genome sequencing.</title>
        <authorList>
            <person name="Alam M."/>
            <person name="Haque M.S."/>
            <person name="Islam M.S."/>
            <person name="Emdad E.M."/>
            <person name="Islam M.M."/>
            <person name="Ahmed B."/>
            <person name="Halim A."/>
            <person name="Hossen Q.M.M."/>
            <person name="Hossain M.Z."/>
            <person name="Ahmed R."/>
            <person name="Khan M.M."/>
            <person name="Islam R."/>
            <person name="Rashid M.M."/>
            <person name="Khan S.A."/>
            <person name="Rahman M.S."/>
            <person name="Alam M."/>
            <person name="Yahiya A.S."/>
            <person name="Khan M.S."/>
            <person name="Azam M.S."/>
            <person name="Haque T."/>
            <person name="Lashkar M.Z.H."/>
            <person name="Akhand A.I."/>
            <person name="Morshed G."/>
            <person name="Roy S."/>
            <person name="Uddin K.S."/>
            <person name="Rabeya T."/>
            <person name="Hossain A.S."/>
            <person name="Chowdhury A."/>
            <person name="Snigdha A.R."/>
            <person name="Mortoza M.S."/>
            <person name="Matin S.A."/>
            <person name="Hoque S.M.E."/>
            <person name="Islam M.K."/>
            <person name="Roy D.K."/>
            <person name="Haider R."/>
            <person name="Moosa M.M."/>
            <person name="Elias S.M."/>
            <person name="Hasan A.M."/>
            <person name="Jahan S."/>
            <person name="Shafiuddin M."/>
            <person name="Mahmood N."/>
            <person name="Shommy N.S."/>
        </authorList>
    </citation>
    <scope>NUCLEOTIDE SEQUENCE [LARGE SCALE GENOMIC DNA]</scope>
    <source>
        <strain evidence="2">cv. O-4</strain>
    </source>
</reference>
<dbReference type="AlphaFoldDB" id="A0A1R3HNA3"/>
<proteinExistence type="predicted"/>
<accession>A0A1R3HNA3</accession>
<name>A0A1R3HNA3_9ROSI</name>
<dbReference type="Proteomes" id="UP000187203">
    <property type="component" value="Unassembled WGS sequence"/>
</dbReference>
<evidence type="ECO:0000313" key="1">
    <source>
        <dbReference type="EMBL" id="OMO71839.1"/>
    </source>
</evidence>
<protein>
    <submittedName>
        <fullName evidence="1">Uncharacterized protein</fullName>
    </submittedName>
</protein>
<evidence type="ECO:0000313" key="2">
    <source>
        <dbReference type="Proteomes" id="UP000187203"/>
    </source>
</evidence>